<evidence type="ECO:0000256" key="1">
    <source>
        <dbReference type="SAM" id="MobiDB-lite"/>
    </source>
</evidence>
<dbReference type="OrthoDB" id="284473at2759"/>
<dbReference type="GO" id="GO:0033925">
    <property type="term" value="F:mannosyl-glycoprotein endo-beta-N-acetylglucosaminidase activity"/>
    <property type="evidence" value="ECO:0007669"/>
    <property type="project" value="UniProtKB-EC"/>
</dbReference>
<evidence type="ECO:0000313" key="3">
    <source>
        <dbReference type="EMBL" id="ODV83877.1"/>
    </source>
</evidence>
<evidence type="ECO:0000313" key="4">
    <source>
        <dbReference type="Proteomes" id="UP000094801"/>
    </source>
</evidence>
<dbReference type="Pfam" id="PF03644">
    <property type="entry name" value="Glyco_hydro_85"/>
    <property type="match status" value="1"/>
</dbReference>
<dbReference type="InterPro" id="IPR032979">
    <property type="entry name" value="ENGase"/>
</dbReference>
<feature type="region of interest" description="Disordered" evidence="1">
    <location>
        <begin position="626"/>
        <end position="645"/>
    </location>
</feature>
<dbReference type="Gene3D" id="2.60.120.260">
    <property type="entry name" value="Galactose-binding domain-like"/>
    <property type="match status" value="1"/>
</dbReference>
<proteinExistence type="predicted"/>
<dbReference type="EMBL" id="KV453860">
    <property type="protein sequence ID" value="ODV83877.1"/>
    <property type="molecule type" value="Genomic_DNA"/>
</dbReference>
<dbReference type="STRING" id="983967.A0A1E4SWP1"/>
<dbReference type="Proteomes" id="UP000094801">
    <property type="component" value="Unassembled WGS sequence"/>
</dbReference>
<organism evidence="3 4">
    <name type="scientific">[Candida] arabinofermentans NRRL YB-2248</name>
    <dbReference type="NCBI Taxonomy" id="983967"/>
    <lineage>
        <taxon>Eukaryota</taxon>
        <taxon>Fungi</taxon>
        <taxon>Dikarya</taxon>
        <taxon>Ascomycota</taxon>
        <taxon>Saccharomycotina</taxon>
        <taxon>Pichiomycetes</taxon>
        <taxon>Pichiales</taxon>
        <taxon>Pichiaceae</taxon>
        <taxon>Ogataea</taxon>
        <taxon>Ogataea/Candida clade</taxon>
    </lineage>
</organism>
<reference evidence="4" key="1">
    <citation type="submission" date="2016-04" db="EMBL/GenBank/DDBJ databases">
        <title>Comparative genomics of biotechnologically important yeasts.</title>
        <authorList>
            <consortium name="DOE Joint Genome Institute"/>
            <person name="Riley R."/>
            <person name="Haridas S."/>
            <person name="Wolfe K.H."/>
            <person name="Lopes M.R."/>
            <person name="Hittinger C.T."/>
            <person name="Goker M."/>
            <person name="Salamov A."/>
            <person name="Wisecaver J."/>
            <person name="Long T.M."/>
            <person name="Aerts A.L."/>
            <person name="Barry K."/>
            <person name="Choi C."/>
            <person name="Clum A."/>
            <person name="Coughlan A.Y."/>
            <person name="Deshpande S."/>
            <person name="Douglass A.P."/>
            <person name="Hanson S.J."/>
            <person name="Klenk H.-P."/>
            <person name="Labutti K."/>
            <person name="Lapidus A."/>
            <person name="Lindquist E."/>
            <person name="Lipzen A."/>
            <person name="Meier-Kolthoff J.P."/>
            <person name="Ohm R.A."/>
            <person name="Otillar R.P."/>
            <person name="Pangilinan J."/>
            <person name="Peng Y."/>
            <person name="Rokas A."/>
            <person name="Rosa C.A."/>
            <person name="Scheuner C."/>
            <person name="Sibirny A.A."/>
            <person name="Slot J.C."/>
            <person name="Stielow J.B."/>
            <person name="Sun H."/>
            <person name="Kurtzman C.P."/>
            <person name="Blackwell M."/>
            <person name="Grigoriev I.V."/>
            <person name="Jeffries T.W."/>
        </authorList>
    </citation>
    <scope>NUCLEOTIDE SEQUENCE [LARGE SCALE GENOMIC DNA]</scope>
    <source>
        <strain evidence="4">NRRL YB-2248</strain>
    </source>
</reference>
<gene>
    <name evidence="3" type="ORF">CANARDRAFT_202071</name>
</gene>
<name>A0A1E4SWP1_9ASCO</name>
<dbReference type="GO" id="GO:0005829">
    <property type="term" value="C:cytosol"/>
    <property type="evidence" value="ECO:0007669"/>
    <property type="project" value="UniProtKB-SubCell"/>
</dbReference>
<dbReference type="PANTHER" id="PTHR13246">
    <property type="entry name" value="ENDO BETA N-ACETYLGLUCOSAMINIDASE"/>
    <property type="match status" value="1"/>
</dbReference>
<feature type="domain" description="Cytosolic endo-beta-N-acetylglucosaminidase TIM barrel" evidence="2">
    <location>
        <begin position="106"/>
        <end position="396"/>
    </location>
</feature>
<accession>A0A1E4SWP1</accession>
<keyword evidence="4" id="KW-1185">Reference proteome</keyword>
<sequence length="788" mass="90700">MTTHIPTPNVYTEYQNKLSSTYFKSLDELQSWYHSVMDHNSNYNFLLDSNKKAKESLSSYHRSTKAETTPTLPNETKDVRTKLMICHDFKGGYQDNEDDNPTGYFPHPTGSRYFLQYPQFIDKFVYFSHHRVSIPPASWINSCHKNGIKCFGTIIFEGQGFNDFEELDKLVEKDNMGQFKLVRMFCYLVDYFGFDGYLLNVETKFSNLKKANDMISFVDSLKSSLHALDNKNELVWYDSYIHPTNRVHYINGVTDLNFNFYRCSDSLFTNYWWTVKNLQENIKNVGLLGVQNNIYVGYDVWGRGTLVGKGGFDSSLACQMIKKYKSNVALFATAWTYEYLGYKNFVENDTRFWIGLFDNESSISSSITPYNSTIFRINDSSFIFYTNFNTGEGKHFFSKGLMIYNNTWVNSNLQSEIPINVHKMDKNGLQLNLNKIDAFNGGSSLEVKYTELIDEDDDYQIFNDQTIKNVNLFNFIQECHFQTVGVKLTYKLNHKTKSIFKLKVKYYIERRYRSISKVRTGYLTIPLTPTHDKWFTIVENFQIQLQNSREYIILESVELNYENTDDLSESLFKCHIMEDSIVTSVIDNEEYEKLINNGLYMGGEFQADDEDWVLIPDGKEIGIGSDENGKRHYSDSTASSKSGWGDRWASGGGGVPILKIGEFAIINANDYPSSGFFQMSIVKSDCVKLIAIAEDENGFIIDWSGNGKTGNLIELLYYLVFINDEFIGTSLTESLIFNSAEFNNTKEVSSHDKSKNKLNDVEKVKIRIDSVDRLGRVVKGEDSVIQLS</sequence>
<dbReference type="InterPro" id="IPR005201">
    <property type="entry name" value="TIM_ENGase"/>
</dbReference>
<evidence type="ECO:0000259" key="2">
    <source>
        <dbReference type="Pfam" id="PF03644"/>
    </source>
</evidence>
<protein>
    <submittedName>
        <fullName evidence="3">Glycoside hydrolase family 85 protein</fullName>
    </submittedName>
</protein>
<dbReference type="Gene3D" id="3.20.20.80">
    <property type="entry name" value="Glycosidases"/>
    <property type="match status" value="1"/>
</dbReference>
<dbReference type="PANTHER" id="PTHR13246:SF1">
    <property type="entry name" value="CYTOSOLIC ENDO-BETA-N-ACETYLGLUCOSAMINIDASE"/>
    <property type="match status" value="1"/>
</dbReference>
<dbReference type="AlphaFoldDB" id="A0A1E4SWP1"/>
<keyword evidence="3" id="KW-0378">Hydrolase</keyword>